<dbReference type="Proteomes" id="UP000006457">
    <property type="component" value="Unassembled WGS sequence"/>
</dbReference>
<protein>
    <submittedName>
        <fullName evidence="2">Uncharacterized protein</fullName>
    </submittedName>
</protein>
<dbReference type="AlphaFoldDB" id="I3D6K2"/>
<comment type="caution">
    <text evidence="2">The sequence shown here is derived from an EMBL/GenBank/DDBJ whole genome shotgun (WGS) entry which is preliminary data.</text>
</comment>
<evidence type="ECO:0000256" key="1">
    <source>
        <dbReference type="SAM" id="Phobius"/>
    </source>
</evidence>
<name>I3D6K2_9PAST</name>
<proteinExistence type="predicted"/>
<organism evidence="2 3">
    <name type="scientific">Pasteurella bettyae CCUG 2042</name>
    <dbReference type="NCBI Taxonomy" id="1095749"/>
    <lineage>
        <taxon>Bacteria</taxon>
        <taxon>Pseudomonadati</taxon>
        <taxon>Pseudomonadota</taxon>
        <taxon>Gammaproteobacteria</taxon>
        <taxon>Pasteurellales</taxon>
        <taxon>Pasteurellaceae</taxon>
        <taxon>Pasteurella</taxon>
    </lineage>
</organism>
<keyword evidence="1" id="KW-1133">Transmembrane helix</keyword>
<keyword evidence="3" id="KW-1185">Reference proteome</keyword>
<gene>
    <name evidence="2" type="ORF">HMPREF1052_0663</name>
</gene>
<evidence type="ECO:0000313" key="2">
    <source>
        <dbReference type="EMBL" id="EIJ67345.1"/>
    </source>
</evidence>
<dbReference type="eggNOG" id="COG3671">
    <property type="taxonomic scope" value="Bacteria"/>
</dbReference>
<feature type="transmembrane region" description="Helical" evidence="1">
    <location>
        <begin position="20"/>
        <end position="46"/>
    </location>
</feature>
<dbReference type="RefSeq" id="WP_005761821.1">
    <property type="nucleotide sequence ID" value="NZ_AJSX01000047.1"/>
</dbReference>
<keyword evidence="1" id="KW-0472">Membrane</keyword>
<keyword evidence="1" id="KW-0812">Transmembrane</keyword>
<dbReference type="EMBL" id="AJSX01000047">
    <property type="protein sequence ID" value="EIJ67345.1"/>
    <property type="molecule type" value="Genomic_DNA"/>
</dbReference>
<reference evidence="2 3" key="1">
    <citation type="submission" date="2012-03" db="EMBL/GenBank/DDBJ databases">
        <authorList>
            <person name="Harkins D.M."/>
            <person name="Madupu R."/>
            <person name="Durkin A.S."/>
            <person name="Torralba M."/>
            <person name="Methe B."/>
            <person name="Sutton G.G."/>
            <person name="Nelson K.E."/>
        </authorList>
    </citation>
    <scope>NUCLEOTIDE SEQUENCE [LARGE SCALE GENOMIC DNA]</scope>
    <source>
        <strain evidence="2 3">CCUG 2042</strain>
    </source>
</reference>
<dbReference type="PATRIC" id="fig|1095749.3.peg.2001"/>
<accession>I3D6K2</accession>
<feature type="transmembrane region" description="Helical" evidence="1">
    <location>
        <begin position="67"/>
        <end position="92"/>
    </location>
</feature>
<evidence type="ECO:0000313" key="3">
    <source>
        <dbReference type="Proteomes" id="UP000006457"/>
    </source>
</evidence>
<sequence length="114" mass="13519">MNEHIEQELNKLGQDKDRTYMYIIYGLFIFAVVFHPLAIIGVVLAFMKRDELTAEYKSHCNYLIKTFIVSFIGTLITFFALIFWIVFAWYIYRVANGFQNFYSNKSVNGDSWFK</sequence>
<dbReference type="OrthoDB" id="5690198at2"/>